<keyword evidence="2" id="KW-0521">NADP</keyword>
<dbReference type="Gene3D" id="3.90.25.10">
    <property type="entry name" value="UDP-galactose 4-epimerase, domain 1"/>
    <property type="match status" value="1"/>
</dbReference>
<dbReference type="SUPFAM" id="SSF51735">
    <property type="entry name" value="NAD(P)-binding Rossmann-fold domains"/>
    <property type="match status" value="1"/>
</dbReference>
<comment type="similarity">
    <text evidence="1">Belongs to the NmrA-type oxidoreductase family.</text>
</comment>
<reference evidence="6" key="1">
    <citation type="journal article" date="2013" name="Nature">
        <title>Pan genome of the phytoplankton Emiliania underpins its global distribution.</title>
        <authorList>
            <person name="Read B.A."/>
            <person name="Kegel J."/>
            <person name="Klute M.J."/>
            <person name="Kuo A."/>
            <person name="Lefebvre S.C."/>
            <person name="Maumus F."/>
            <person name="Mayer C."/>
            <person name="Miller J."/>
            <person name="Monier A."/>
            <person name="Salamov A."/>
            <person name="Young J."/>
            <person name="Aguilar M."/>
            <person name="Claverie J.M."/>
            <person name="Frickenhaus S."/>
            <person name="Gonzalez K."/>
            <person name="Herman E.K."/>
            <person name="Lin Y.C."/>
            <person name="Napier J."/>
            <person name="Ogata H."/>
            <person name="Sarno A.F."/>
            <person name="Shmutz J."/>
            <person name="Schroeder D."/>
            <person name="de Vargas C."/>
            <person name="Verret F."/>
            <person name="von Dassow P."/>
            <person name="Valentin K."/>
            <person name="Van de Peer Y."/>
            <person name="Wheeler G."/>
            <person name="Dacks J.B."/>
            <person name="Delwiche C.F."/>
            <person name="Dyhrman S.T."/>
            <person name="Glockner G."/>
            <person name="John U."/>
            <person name="Richards T."/>
            <person name="Worden A.Z."/>
            <person name="Zhang X."/>
            <person name="Grigoriev I.V."/>
            <person name="Allen A.E."/>
            <person name="Bidle K."/>
            <person name="Borodovsky M."/>
            <person name="Bowler C."/>
            <person name="Brownlee C."/>
            <person name="Cock J.M."/>
            <person name="Elias M."/>
            <person name="Gladyshev V.N."/>
            <person name="Groth M."/>
            <person name="Guda C."/>
            <person name="Hadaegh A."/>
            <person name="Iglesias-Rodriguez M.D."/>
            <person name="Jenkins J."/>
            <person name="Jones B.M."/>
            <person name="Lawson T."/>
            <person name="Leese F."/>
            <person name="Lindquist E."/>
            <person name="Lobanov A."/>
            <person name="Lomsadze A."/>
            <person name="Malik S.B."/>
            <person name="Marsh M.E."/>
            <person name="Mackinder L."/>
            <person name="Mock T."/>
            <person name="Mueller-Roeber B."/>
            <person name="Pagarete A."/>
            <person name="Parker M."/>
            <person name="Probert I."/>
            <person name="Quesneville H."/>
            <person name="Raines C."/>
            <person name="Rensing S.A."/>
            <person name="Riano-Pachon D.M."/>
            <person name="Richier S."/>
            <person name="Rokitta S."/>
            <person name="Shiraiwa Y."/>
            <person name="Soanes D.M."/>
            <person name="van der Giezen M."/>
            <person name="Wahlund T.M."/>
            <person name="Williams B."/>
            <person name="Wilson W."/>
            <person name="Wolfe G."/>
            <person name="Wurch L.L."/>
        </authorList>
    </citation>
    <scope>NUCLEOTIDE SEQUENCE</scope>
</reference>
<dbReference type="Proteomes" id="UP000013827">
    <property type="component" value="Unassembled WGS sequence"/>
</dbReference>
<sequence length="365" mass="39950">MYFSPVLLAPLYCLLTTAHHPPTRAPRAGVTFAAAGPEASKPLLVCTTAPSLEGVAFCKHALQSGDWRVRALVRNLDSPRAATLAQLGAELVQADNLDEASLRRGFAGAHGIYGITTWSGASRASDGSIVRPTSADAAVLEESEVEQGRNILRAARATDGLQHFVWQSMHRGGREPVDPAVAAPLHHRAKWRVEDELVESDLPWSVLRQPTYLENFGNSEEASKGTQLRLLRPGVVSGLVDEDIELSVIAVDDLGALATAMFARRDEYLRRTLAAAAERVNGARLAEAASRVHGRMRFAYKPVPWFVLEYLVPGVADLPLTSLEKAKRLSRLQPALSQRLLQRRTRQLLQRSLRNSRAKAKAQAR</sequence>
<evidence type="ECO:0000259" key="4">
    <source>
        <dbReference type="Pfam" id="PF05368"/>
    </source>
</evidence>
<dbReference type="PANTHER" id="PTHR42748">
    <property type="entry name" value="NITROGEN METABOLITE REPRESSION PROTEIN NMRA FAMILY MEMBER"/>
    <property type="match status" value="1"/>
</dbReference>
<reference evidence="5" key="2">
    <citation type="submission" date="2024-10" db="UniProtKB">
        <authorList>
            <consortium name="EnsemblProtists"/>
        </authorList>
    </citation>
    <scope>IDENTIFICATION</scope>
</reference>
<dbReference type="KEGG" id="ehx:EMIHUDRAFT_205469"/>
<feature type="domain" description="NmrA-like" evidence="4">
    <location>
        <begin position="56"/>
        <end position="324"/>
    </location>
</feature>
<dbReference type="GeneID" id="17271980"/>
<dbReference type="HOGENOM" id="CLU_759584_0_0_1"/>
<evidence type="ECO:0000256" key="1">
    <source>
        <dbReference type="ARBA" id="ARBA00006328"/>
    </source>
</evidence>
<organism evidence="5 6">
    <name type="scientific">Emiliania huxleyi (strain CCMP1516)</name>
    <dbReference type="NCBI Taxonomy" id="280463"/>
    <lineage>
        <taxon>Eukaryota</taxon>
        <taxon>Haptista</taxon>
        <taxon>Haptophyta</taxon>
        <taxon>Prymnesiophyceae</taxon>
        <taxon>Isochrysidales</taxon>
        <taxon>Noelaerhabdaceae</taxon>
        <taxon>Emiliania</taxon>
    </lineage>
</organism>
<name>A0A0D3JSE9_EMIH1</name>
<dbReference type="AlphaFoldDB" id="A0A0D3JSE9"/>
<dbReference type="InterPro" id="IPR036291">
    <property type="entry name" value="NAD(P)-bd_dom_sf"/>
</dbReference>
<protein>
    <recommendedName>
        <fullName evidence="4">NmrA-like domain-containing protein</fullName>
    </recommendedName>
</protein>
<feature type="chain" id="PRO_5044291547" description="NmrA-like domain-containing protein" evidence="3">
    <location>
        <begin position="19"/>
        <end position="365"/>
    </location>
</feature>
<evidence type="ECO:0000313" key="5">
    <source>
        <dbReference type="EnsemblProtists" id="EOD26434"/>
    </source>
</evidence>
<dbReference type="Gene3D" id="3.40.50.720">
    <property type="entry name" value="NAD(P)-binding Rossmann-like Domain"/>
    <property type="match status" value="1"/>
</dbReference>
<proteinExistence type="inferred from homology"/>
<feature type="signal peptide" evidence="3">
    <location>
        <begin position="1"/>
        <end position="18"/>
    </location>
</feature>
<keyword evidence="6" id="KW-1185">Reference proteome</keyword>
<accession>A0A0D3JSE9</accession>
<evidence type="ECO:0000313" key="6">
    <source>
        <dbReference type="Proteomes" id="UP000013827"/>
    </source>
</evidence>
<dbReference type="RefSeq" id="XP_005778863.1">
    <property type="nucleotide sequence ID" value="XM_005778806.1"/>
</dbReference>
<keyword evidence="3" id="KW-0732">Signal</keyword>
<dbReference type="InterPro" id="IPR008030">
    <property type="entry name" value="NmrA-like"/>
</dbReference>
<evidence type="ECO:0000256" key="2">
    <source>
        <dbReference type="ARBA" id="ARBA00022857"/>
    </source>
</evidence>
<dbReference type="InterPro" id="IPR051164">
    <property type="entry name" value="NmrA-like_oxidored"/>
</dbReference>
<dbReference type="EnsemblProtists" id="EOD26434">
    <property type="protein sequence ID" value="EOD26434"/>
    <property type="gene ID" value="EMIHUDRAFT_205469"/>
</dbReference>
<evidence type="ECO:0000256" key="3">
    <source>
        <dbReference type="SAM" id="SignalP"/>
    </source>
</evidence>
<dbReference type="PaxDb" id="2903-EOD26434"/>
<dbReference type="PANTHER" id="PTHR42748:SF7">
    <property type="entry name" value="NMRA LIKE REDOX SENSOR 1-RELATED"/>
    <property type="match status" value="1"/>
</dbReference>
<dbReference type="Pfam" id="PF05368">
    <property type="entry name" value="NmrA"/>
    <property type="match status" value="1"/>
</dbReference>